<dbReference type="InterPro" id="IPR008979">
    <property type="entry name" value="Galactose-bd-like_sf"/>
</dbReference>
<dbReference type="InterPro" id="IPR013736">
    <property type="entry name" value="Xaa-Pro_dipept_C"/>
</dbReference>
<dbReference type="EMBL" id="LGUP01000397">
    <property type="protein sequence ID" value="KOG09965.1"/>
    <property type="molecule type" value="Genomic_DNA"/>
</dbReference>
<comment type="caution">
    <text evidence="3">The sequence shown here is derived from an EMBL/GenBank/DDBJ whole genome shotgun (WGS) entry which is preliminary data.</text>
</comment>
<dbReference type="SUPFAM" id="SSF53474">
    <property type="entry name" value="alpha/beta-Hydrolases"/>
    <property type="match status" value="1"/>
</dbReference>
<accession>A0A0L8J8K8</accession>
<name>A0A0L8J8K8_STRVR</name>
<dbReference type="InterPro" id="IPR029058">
    <property type="entry name" value="AB_hydrolase_fold"/>
</dbReference>
<evidence type="ECO:0000313" key="3">
    <source>
        <dbReference type="EMBL" id="KOG09965.1"/>
    </source>
</evidence>
<protein>
    <recommendedName>
        <fullName evidence="2">Xaa-Pro dipeptidyl-peptidase C-terminal domain-containing protein</fullName>
    </recommendedName>
</protein>
<evidence type="ECO:0000259" key="2">
    <source>
        <dbReference type="SMART" id="SM00939"/>
    </source>
</evidence>
<organism evidence="3 4">
    <name type="scientific">Streptomyces viridochromogenes</name>
    <dbReference type="NCBI Taxonomy" id="1938"/>
    <lineage>
        <taxon>Bacteria</taxon>
        <taxon>Bacillati</taxon>
        <taxon>Actinomycetota</taxon>
        <taxon>Actinomycetes</taxon>
        <taxon>Kitasatosporales</taxon>
        <taxon>Streptomycetaceae</taxon>
        <taxon>Streptomyces</taxon>
    </lineage>
</organism>
<dbReference type="Pfam" id="PF08530">
    <property type="entry name" value="PepX_C"/>
    <property type="match status" value="1"/>
</dbReference>
<gene>
    <name evidence="3" type="ORF">ADK34_36160</name>
</gene>
<dbReference type="Proteomes" id="UP000037023">
    <property type="component" value="Unassembled WGS sequence"/>
</dbReference>
<dbReference type="GO" id="GO:0008239">
    <property type="term" value="F:dipeptidyl-peptidase activity"/>
    <property type="evidence" value="ECO:0007669"/>
    <property type="project" value="InterPro"/>
</dbReference>
<dbReference type="Pfam" id="PF02129">
    <property type="entry name" value="Peptidase_S15"/>
    <property type="match status" value="1"/>
</dbReference>
<dbReference type="OrthoDB" id="3276960at2"/>
<dbReference type="InterPro" id="IPR000383">
    <property type="entry name" value="Xaa-Pro-like_dom"/>
</dbReference>
<dbReference type="Gene3D" id="2.60.120.260">
    <property type="entry name" value="Galactose-binding domain-like"/>
    <property type="match status" value="1"/>
</dbReference>
<dbReference type="Gene3D" id="3.40.50.1820">
    <property type="entry name" value="alpha/beta hydrolase"/>
    <property type="match status" value="1"/>
</dbReference>
<dbReference type="SMART" id="SM00939">
    <property type="entry name" value="PepX_C"/>
    <property type="match status" value="1"/>
</dbReference>
<sequence length="615" mass="66160">MSNPQDDNEIGAVTQAQLAGIADHGIYASATELDPDAVNLAQALVATLSGSTEQPLLTPELQQLVEQVRAKATFGFPWITARDEVRLSAFTIKLKSDEPRPVVIVPAGWTPLGWTLFVYTYLQLALRGYHVLAYTPRGIGQTFPLPGGGYVDAPFTSGGTIDVAGQNDWTDGSTVIDYAQEHLSPSKIAFLGESYGSGISQLVAAHDPTARVDAVVALSTWGNLATSIYDNGTRHLKAVDALVKLTGGPKERKFDPATLQLLADFEAGENLDKVVDWGTERAPSSYADQTNARGIPTFFSNTWHETLFPVNQVVEHFERLTVPKHLNLWIGDHAAPEGAGLTIPFSGPNLPVEEAFAWLDHHVLGISNEVPSWPTVNNQIMFTYKTQTDPDTGQNVITEPARRESASSWAEVTTSTEHWYLTSVGPDSRDGGLAADEESGWKREFTAGQLTDATAVDALIATGQAEWKGNPKTYPTDKFDRQHLAVWTSAPLPAGANGTARRVRGVPELTLTVRSSAASTTLVAYLFDVSSDDTARIITHEPLTLTDLTPGQDRTATWRLQAAGYDLAADHRLMLVVNSKDALYSDALTDAGAAGSTTTITSVDGTAARLTLPLG</sequence>
<keyword evidence="1" id="KW-0378">Hydrolase</keyword>
<dbReference type="AlphaFoldDB" id="A0A0L8J8K8"/>
<dbReference type="RefSeq" id="WP_033208049.1">
    <property type="nucleotide sequence ID" value="NZ_LGUP01000397.1"/>
</dbReference>
<evidence type="ECO:0000313" key="4">
    <source>
        <dbReference type="Proteomes" id="UP000037023"/>
    </source>
</evidence>
<evidence type="ECO:0000256" key="1">
    <source>
        <dbReference type="ARBA" id="ARBA00022801"/>
    </source>
</evidence>
<proteinExistence type="predicted"/>
<reference evidence="3 4" key="1">
    <citation type="submission" date="2015-06" db="EMBL/GenBank/DDBJ databases">
        <authorList>
            <person name="Hoefler B.C."/>
            <person name="Straight P.D."/>
        </authorList>
    </citation>
    <scope>NUCLEOTIDE SEQUENCE [LARGE SCALE GENOMIC DNA]</scope>
    <source>
        <strain evidence="3 4">NRRL 3427</strain>
    </source>
</reference>
<feature type="domain" description="Xaa-Pro dipeptidyl-peptidase C-terminal" evidence="2">
    <location>
        <begin position="356"/>
        <end position="611"/>
    </location>
</feature>
<dbReference type="SUPFAM" id="SSF49785">
    <property type="entry name" value="Galactose-binding domain-like"/>
    <property type="match status" value="1"/>
</dbReference>
<dbReference type="PATRIC" id="fig|1938.6.peg.7802"/>